<name>A0ABP9F943_9GAMM</name>
<dbReference type="PANTHER" id="PTHR37819">
    <property type="entry name" value="PROTEIN PSIE"/>
    <property type="match status" value="1"/>
</dbReference>
<dbReference type="Proteomes" id="UP001499988">
    <property type="component" value="Unassembled WGS sequence"/>
</dbReference>
<sequence>MDNLYKKFGTKSLKICEHGILIIIAIATLFAIGDEVKVMIERGSVTLADLLLMFIYLEVLAMVANYAEVGKLPIRMPIYIAIVAIARYIILDMKGMDEWRVLAVSVAALILAITVLAIRYGQLAWPYPKEEKPGSDNSKR</sequence>
<keyword evidence="4" id="KW-1003">Cell membrane</keyword>
<gene>
    <name evidence="9" type="ORF">GCM10023333_32520</name>
</gene>
<proteinExistence type="inferred from homology"/>
<keyword evidence="6 8" id="KW-1133">Transmembrane helix</keyword>
<comment type="similarity">
    <text evidence="2">Belongs to the PsiE family.</text>
</comment>
<evidence type="ECO:0000256" key="7">
    <source>
        <dbReference type="ARBA" id="ARBA00023136"/>
    </source>
</evidence>
<feature type="transmembrane region" description="Helical" evidence="8">
    <location>
        <begin position="12"/>
        <end position="33"/>
    </location>
</feature>
<dbReference type="PANTHER" id="PTHR37819:SF1">
    <property type="entry name" value="PROTEIN PSIE"/>
    <property type="match status" value="1"/>
</dbReference>
<evidence type="ECO:0000256" key="2">
    <source>
        <dbReference type="ARBA" id="ARBA00005632"/>
    </source>
</evidence>
<keyword evidence="7 8" id="KW-0472">Membrane</keyword>
<comment type="caution">
    <text evidence="9">The sequence shown here is derived from an EMBL/GenBank/DDBJ whole genome shotgun (WGS) entry which is preliminary data.</text>
</comment>
<evidence type="ECO:0000256" key="8">
    <source>
        <dbReference type="SAM" id="Phobius"/>
    </source>
</evidence>
<keyword evidence="5 8" id="KW-0812">Transmembrane</keyword>
<keyword evidence="10" id="KW-1185">Reference proteome</keyword>
<feature type="transmembrane region" description="Helical" evidence="8">
    <location>
        <begin position="45"/>
        <end position="66"/>
    </location>
</feature>
<evidence type="ECO:0000256" key="3">
    <source>
        <dbReference type="ARBA" id="ARBA00021903"/>
    </source>
</evidence>
<protein>
    <recommendedName>
        <fullName evidence="3">Protein PsiE</fullName>
    </recommendedName>
</protein>
<accession>A0ABP9F943</accession>
<dbReference type="InterPro" id="IPR009315">
    <property type="entry name" value="P_starv_induced_PsiE"/>
</dbReference>
<dbReference type="RefSeq" id="WP_345336511.1">
    <property type="nucleotide sequence ID" value="NZ_BAABJZ010000097.1"/>
</dbReference>
<evidence type="ECO:0000256" key="1">
    <source>
        <dbReference type="ARBA" id="ARBA00004429"/>
    </source>
</evidence>
<dbReference type="InterPro" id="IPR020948">
    <property type="entry name" value="P_starv_induced_PsiE-like"/>
</dbReference>
<dbReference type="Pfam" id="PF06146">
    <property type="entry name" value="PsiE"/>
    <property type="match status" value="1"/>
</dbReference>
<feature type="transmembrane region" description="Helical" evidence="8">
    <location>
        <begin position="102"/>
        <end position="121"/>
    </location>
</feature>
<evidence type="ECO:0000313" key="9">
    <source>
        <dbReference type="EMBL" id="GAA4896703.1"/>
    </source>
</evidence>
<dbReference type="PIRSF" id="PIRSF029598">
    <property type="entry name" value="PsiE"/>
    <property type="match status" value="1"/>
</dbReference>
<evidence type="ECO:0000256" key="4">
    <source>
        <dbReference type="ARBA" id="ARBA00022475"/>
    </source>
</evidence>
<organism evidence="9 10">
    <name type="scientific">Ferrimonas pelagia</name>
    <dbReference type="NCBI Taxonomy" id="1177826"/>
    <lineage>
        <taxon>Bacteria</taxon>
        <taxon>Pseudomonadati</taxon>
        <taxon>Pseudomonadota</taxon>
        <taxon>Gammaproteobacteria</taxon>
        <taxon>Alteromonadales</taxon>
        <taxon>Ferrimonadaceae</taxon>
        <taxon>Ferrimonas</taxon>
    </lineage>
</organism>
<evidence type="ECO:0000313" key="10">
    <source>
        <dbReference type="Proteomes" id="UP001499988"/>
    </source>
</evidence>
<comment type="subcellular location">
    <subcellularLocation>
        <location evidence="1">Cell inner membrane</location>
        <topology evidence="1">Multi-pass membrane protein</topology>
    </subcellularLocation>
</comment>
<feature type="transmembrane region" description="Helical" evidence="8">
    <location>
        <begin position="72"/>
        <end position="90"/>
    </location>
</feature>
<reference evidence="10" key="1">
    <citation type="journal article" date="2019" name="Int. J. Syst. Evol. Microbiol.">
        <title>The Global Catalogue of Microorganisms (GCM) 10K type strain sequencing project: providing services to taxonomists for standard genome sequencing and annotation.</title>
        <authorList>
            <consortium name="The Broad Institute Genomics Platform"/>
            <consortium name="The Broad Institute Genome Sequencing Center for Infectious Disease"/>
            <person name="Wu L."/>
            <person name="Ma J."/>
        </authorList>
    </citation>
    <scope>NUCLEOTIDE SEQUENCE [LARGE SCALE GENOMIC DNA]</scope>
    <source>
        <strain evidence="10">JCM 18401</strain>
    </source>
</reference>
<evidence type="ECO:0000256" key="6">
    <source>
        <dbReference type="ARBA" id="ARBA00022989"/>
    </source>
</evidence>
<dbReference type="EMBL" id="BAABJZ010000097">
    <property type="protein sequence ID" value="GAA4896703.1"/>
    <property type="molecule type" value="Genomic_DNA"/>
</dbReference>
<evidence type="ECO:0000256" key="5">
    <source>
        <dbReference type="ARBA" id="ARBA00022692"/>
    </source>
</evidence>